<feature type="domain" description="Mutator-like transposase" evidence="2">
    <location>
        <begin position="49"/>
        <end position="141"/>
    </location>
</feature>
<sequence>MLVSSGTTAVPRGDARVDIDMTMSTHVELHHTCTSEQVKDAMLQASRDIDIPLSLSSMRNLHTAVCDSLEGILEGSLAQNRGKYRHAMQLRGKKVEPGQPLEATAAADGCYNNPSFYGVSQRATQAALPVIETGTPHQMLIGEHKRPTTYHALKGVWDEEDPNLPDSNDDAATSSSSTREQGEEEEHQVFGRDVLWEKGVTIEKEDCTVHVSRGQRKQVLKLKLSPQIILGKTIPPTCKTTGVSTKKSRFCQV</sequence>
<dbReference type="InterPro" id="IPR049012">
    <property type="entry name" value="Mutator_transp_dom"/>
</dbReference>
<evidence type="ECO:0000313" key="4">
    <source>
        <dbReference type="Proteomes" id="UP000838412"/>
    </source>
</evidence>
<dbReference type="Proteomes" id="UP000838412">
    <property type="component" value="Chromosome 12"/>
</dbReference>
<reference evidence="3" key="1">
    <citation type="submission" date="2022-01" db="EMBL/GenBank/DDBJ databases">
        <authorList>
            <person name="Braso-Vives M."/>
        </authorList>
    </citation>
    <scope>NUCLEOTIDE SEQUENCE</scope>
</reference>
<name>A0A8J9YV89_BRALA</name>
<organism evidence="3 4">
    <name type="scientific">Branchiostoma lanceolatum</name>
    <name type="common">Common lancelet</name>
    <name type="synonym">Amphioxus lanceolatum</name>
    <dbReference type="NCBI Taxonomy" id="7740"/>
    <lineage>
        <taxon>Eukaryota</taxon>
        <taxon>Metazoa</taxon>
        <taxon>Chordata</taxon>
        <taxon>Cephalochordata</taxon>
        <taxon>Leptocardii</taxon>
        <taxon>Amphioxiformes</taxon>
        <taxon>Branchiostomatidae</taxon>
        <taxon>Branchiostoma</taxon>
    </lineage>
</organism>
<keyword evidence="4" id="KW-1185">Reference proteome</keyword>
<dbReference type="Pfam" id="PF20700">
    <property type="entry name" value="Mutator"/>
    <property type="match status" value="1"/>
</dbReference>
<feature type="region of interest" description="Disordered" evidence="1">
    <location>
        <begin position="158"/>
        <end position="188"/>
    </location>
</feature>
<dbReference type="AlphaFoldDB" id="A0A8J9YV89"/>
<evidence type="ECO:0000259" key="2">
    <source>
        <dbReference type="Pfam" id="PF20700"/>
    </source>
</evidence>
<dbReference type="EMBL" id="OV696697">
    <property type="protein sequence ID" value="CAH1242360.1"/>
    <property type="molecule type" value="Genomic_DNA"/>
</dbReference>
<feature type="compositionally biased region" description="Acidic residues" evidence="1">
    <location>
        <begin position="158"/>
        <end position="169"/>
    </location>
</feature>
<evidence type="ECO:0000256" key="1">
    <source>
        <dbReference type="SAM" id="MobiDB-lite"/>
    </source>
</evidence>
<protein>
    <submittedName>
        <fullName evidence="3">Hypp6616 protein</fullName>
    </submittedName>
</protein>
<accession>A0A8J9YV89</accession>
<gene>
    <name evidence="3" type="primary">Hypp6616</name>
    <name evidence="3" type="ORF">BLAG_LOCUS5658</name>
</gene>
<evidence type="ECO:0000313" key="3">
    <source>
        <dbReference type="EMBL" id="CAH1242360.1"/>
    </source>
</evidence>
<proteinExistence type="predicted"/>